<reference evidence="1 2" key="1">
    <citation type="journal article" date="2021" name="ISME J.">
        <title>Genomic evolution of the class Acidithiobacillia: deep-branching Proteobacteria living in extreme acidic conditions.</title>
        <authorList>
            <person name="Moya-Beltran A."/>
            <person name="Beard S."/>
            <person name="Rojas-Villalobos C."/>
            <person name="Issotta F."/>
            <person name="Gallardo Y."/>
            <person name="Ulloa R."/>
            <person name="Giaveno A."/>
            <person name="Degli Esposti M."/>
            <person name="Johnson D.B."/>
            <person name="Quatrini R."/>
        </authorList>
    </citation>
    <scope>NUCLEOTIDE SEQUENCE [LARGE SCALE GENOMIC DNA]</scope>
    <source>
        <strain evidence="1 2">CF3</strain>
    </source>
</reference>
<proteinExistence type="predicted"/>
<sequence>MASVTPSYDRDGEHIGWQVAVRKRGFPAQYKTFRTKAEAMGWAAVTESEMVRGVFVQRTESEQTTLNDLLCRYSKEVLPTLKGGYREQSRIKALQAGLGAYSLASLNSSLIAKYRDSRLSTISEKTGRLVSAQTVKHELGLLQRAMKMAAIEWGIALPGGIPTAMVKKPSLPSARDRRLVDDEEERLLAACAEARNAWLRPVIIFAIETAMRAGEILEKWELDKETGNQEKKGVGLQWSDVDLKKRTAHLPKTKNGDARTVPLSRRAVATLEALPRNLDGRVFGVTYEGIHQSYVRACRRAGITGLTFHDLRHEATSRLFEKGLNPMQVAAITGHKTLQMLKRYTHLRAEDLAKLLG</sequence>
<keyword evidence="2" id="KW-1185">Reference proteome</keyword>
<dbReference type="EMBL" id="CP130946">
    <property type="protein sequence ID" value="XRP74119.1"/>
    <property type="molecule type" value="Genomic_DNA"/>
</dbReference>
<gene>
    <name evidence="1" type="ORF">HF292_005570</name>
</gene>
<evidence type="ECO:0000313" key="2">
    <source>
        <dbReference type="Proteomes" id="UP001196097"/>
    </source>
</evidence>
<accession>A0ACD5INW1</accession>
<name>A0ACD5INW1_9PROT</name>
<dbReference type="Proteomes" id="UP001196097">
    <property type="component" value="Chromosome"/>
</dbReference>
<evidence type="ECO:0000313" key="1">
    <source>
        <dbReference type="EMBL" id="XRP74119.1"/>
    </source>
</evidence>
<organism evidence="1 2">
    <name type="scientific">Acidithiobacillus ferruginosus</name>
    <dbReference type="NCBI Taxonomy" id="3063951"/>
    <lineage>
        <taxon>Bacteria</taxon>
        <taxon>Pseudomonadati</taxon>
        <taxon>Pseudomonadota</taxon>
        <taxon>Acidithiobacillia</taxon>
        <taxon>Acidithiobacillales</taxon>
        <taxon>Acidithiobacillaceae</taxon>
        <taxon>Acidithiobacillus</taxon>
    </lineage>
</organism>
<protein>
    <submittedName>
        <fullName evidence="1">Site-specific integrase</fullName>
    </submittedName>
</protein>